<dbReference type="Gene3D" id="2.30.38.10">
    <property type="entry name" value="Luciferase, Domain 3"/>
    <property type="match status" value="2"/>
</dbReference>
<dbReference type="FunFam" id="3.40.50.980:FF:000002">
    <property type="entry name" value="Enterobactin synthetase component F"/>
    <property type="match status" value="1"/>
</dbReference>
<dbReference type="InterPro" id="IPR009081">
    <property type="entry name" value="PP-bd_ACP"/>
</dbReference>
<dbReference type="PROSITE" id="PS00455">
    <property type="entry name" value="AMP_BINDING"/>
    <property type="match status" value="2"/>
</dbReference>
<protein>
    <submittedName>
        <fullName evidence="9">TlmVI</fullName>
    </submittedName>
</protein>
<evidence type="ECO:0000256" key="6">
    <source>
        <dbReference type="ARBA" id="ARBA00023098"/>
    </source>
</evidence>
<dbReference type="PANTHER" id="PTHR45527">
    <property type="entry name" value="NONRIBOSOMAL PEPTIDE SYNTHETASE"/>
    <property type="match status" value="1"/>
</dbReference>
<reference evidence="9" key="1">
    <citation type="journal article" date="2007" name="Mol. Biosyst.">
        <title>The tallysomycin biosynthetic gene cluster from Streptoalloteichus hindustanus E465-94 ATCC 31158 unveiling new insights into the biosynthesis of the bleomycin family of antitumor antibiotics.</title>
        <authorList>
            <person name="Tao M."/>
            <person name="Wang L."/>
            <person name="Wendt-Pienkowski E."/>
            <person name="George N.P."/>
            <person name="Galm U."/>
            <person name="Zhang G."/>
            <person name="Coughlin J.M."/>
            <person name="Shen B."/>
        </authorList>
    </citation>
    <scope>NUCLEOTIDE SEQUENCE</scope>
    <source>
        <strain evidence="9">ATCC 31158</strain>
    </source>
</reference>
<dbReference type="CDD" id="cd05930">
    <property type="entry name" value="A_NRPS"/>
    <property type="match status" value="1"/>
</dbReference>
<dbReference type="Gene3D" id="1.10.1200.10">
    <property type="entry name" value="ACP-like"/>
    <property type="match status" value="1"/>
</dbReference>
<keyword evidence="5" id="KW-0276">Fatty acid metabolism</keyword>
<dbReference type="GO" id="GO:0044550">
    <property type="term" value="P:secondary metabolite biosynthetic process"/>
    <property type="evidence" value="ECO:0007669"/>
    <property type="project" value="TreeGrafter"/>
</dbReference>
<proteinExistence type="inferred from homology"/>
<evidence type="ECO:0000256" key="2">
    <source>
        <dbReference type="ARBA" id="ARBA00006432"/>
    </source>
</evidence>
<dbReference type="GO" id="GO:0006631">
    <property type="term" value="P:fatty acid metabolic process"/>
    <property type="evidence" value="ECO:0007669"/>
    <property type="project" value="UniProtKB-KW"/>
</dbReference>
<dbReference type="InterPro" id="IPR000873">
    <property type="entry name" value="AMP-dep_synth/lig_dom"/>
</dbReference>
<dbReference type="Gene3D" id="3.30.300.30">
    <property type="match status" value="3"/>
</dbReference>
<dbReference type="InterPro" id="IPR020806">
    <property type="entry name" value="PKS_PP-bd"/>
</dbReference>
<dbReference type="InterPro" id="IPR006162">
    <property type="entry name" value="Ppantetheine_attach_site"/>
</dbReference>
<dbReference type="FunFam" id="3.40.50.12780:FF:000012">
    <property type="entry name" value="Non-ribosomal peptide synthetase"/>
    <property type="match status" value="1"/>
</dbReference>
<keyword evidence="3" id="KW-0596">Phosphopantetheine</keyword>
<dbReference type="InterPro" id="IPR036736">
    <property type="entry name" value="ACP-like_sf"/>
</dbReference>
<dbReference type="FunFam" id="1.10.1200.10:FF:000005">
    <property type="entry name" value="Nonribosomal peptide synthetase 1"/>
    <property type="match status" value="1"/>
</dbReference>
<dbReference type="InterPro" id="IPR020845">
    <property type="entry name" value="AMP-binding_CS"/>
</dbReference>
<name>A4KUB2_STRHI</name>
<dbReference type="GO" id="GO:0071766">
    <property type="term" value="P:Actinobacterium-type cell wall biogenesis"/>
    <property type="evidence" value="ECO:0007669"/>
    <property type="project" value="UniProtKB-ARBA"/>
</dbReference>
<organism evidence="9">
    <name type="scientific">Streptoalloteichus hindustanus</name>
    <dbReference type="NCBI Taxonomy" id="2017"/>
    <lineage>
        <taxon>Bacteria</taxon>
        <taxon>Bacillati</taxon>
        <taxon>Actinomycetota</taxon>
        <taxon>Actinomycetes</taxon>
        <taxon>Pseudonocardiales</taxon>
        <taxon>Pseudonocardiaceae</taxon>
        <taxon>Streptoalloteichus</taxon>
    </lineage>
</organism>
<comment type="similarity">
    <text evidence="2">Belongs to the ATP-dependent AMP-binding enzyme family.</text>
</comment>
<accession>A4KUB2</accession>
<dbReference type="CDD" id="cd17646">
    <property type="entry name" value="A_NRPS_AB3403-like"/>
    <property type="match status" value="1"/>
</dbReference>
<dbReference type="InterPro" id="IPR023213">
    <property type="entry name" value="CAT-like_dom_sf"/>
</dbReference>
<dbReference type="Pfam" id="PF00668">
    <property type="entry name" value="Condensation"/>
    <property type="match status" value="2"/>
</dbReference>
<dbReference type="Gene3D" id="3.40.50.12780">
    <property type="entry name" value="N-terminal domain of ligase-like"/>
    <property type="match status" value="1"/>
</dbReference>
<keyword evidence="6" id="KW-0443">Lipid metabolism</keyword>
<dbReference type="Pfam" id="PF13193">
    <property type="entry name" value="AMP-binding_C"/>
    <property type="match status" value="2"/>
</dbReference>
<dbReference type="Pfam" id="PF00550">
    <property type="entry name" value="PP-binding"/>
    <property type="match status" value="2"/>
</dbReference>
<dbReference type="SUPFAM" id="SSF52777">
    <property type="entry name" value="CoA-dependent acyltransferases"/>
    <property type="match status" value="4"/>
</dbReference>
<dbReference type="InterPro" id="IPR040097">
    <property type="entry name" value="FAAL/FAAC"/>
</dbReference>
<dbReference type="GO" id="GO:0003824">
    <property type="term" value="F:catalytic activity"/>
    <property type="evidence" value="ECO:0007669"/>
    <property type="project" value="InterPro"/>
</dbReference>
<dbReference type="InterPro" id="IPR001242">
    <property type="entry name" value="Condensation_dom"/>
</dbReference>
<dbReference type="FunFam" id="3.40.50.12780:FF:000013">
    <property type="entry name" value="Long-chain-fatty-acid--AMP ligase FadD32"/>
    <property type="match status" value="1"/>
</dbReference>
<evidence type="ECO:0000256" key="1">
    <source>
        <dbReference type="ARBA" id="ARBA00001957"/>
    </source>
</evidence>
<evidence type="ECO:0000259" key="8">
    <source>
        <dbReference type="PROSITE" id="PS50075"/>
    </source>
</evidence>
<dbReference type="NCBIfam" id="NF003417">
    <property type="entry name" value="PRK04813.1"/>
    <property type="match status" value="4"/>
</dbReference>
<dbReference type="CDD" id="cd05931">
    <property type="entry name" value="FAAL"/>
    <property type="match status" value="1"/>
</dbReference>
<evidence type="ECO:0000256" key="5">
    <source>
        <dbReference type="ARBA" id="ARBA00022832"/>
    </source>
</evidence>
<dbReference type="Gene3D" id="3.30.559.30">
    <property type="entry name" value="Nonribosomal peptide synthetase, condensation domain"/>
    <property type="match status" value="2"/>
</dbReference>
<evidence type="ECO:0000256" key="7">
    <source>
        <dbReference type="SAM" id="MobiDB-lite"/>
    </source>
</evidence>
<dbReference type="Gene3D" id="3.30.559.10">
    <property type="entry name" value="Chloramphenicol acetyltransferase-like domain"/>
    <property type="match status" value="2"/>
</dbReference>
<dbReference type="SUPFAM" id="SSF56801">
    <property type="entry name" value="Acetyl-CoA synthetase-like"/>
    <property type="match status" value="3"/>
</dbReference>
<dbReference type="SUPFAM" id="SSF47336">
    <property type="entry name" value="ACP-like"/>
    <property type="match status" value="2"/>
</dbReference>
<keyword evidence="4" id="KW-0597">Phosphoprotein</keyword>
<gene>
    <name evidence="9" type="primary">tlmVI</name>
</gene>
<dbReference type="NCBIfam" id="TIGR01733">
    <property type="entry name" value="AA-adenyl-dom"/>
    <property type="match status" value="2"/>
</dbReference>
<feature type="compositionally biased region" description="Basic and acidic residues" evidence="7">
    <location>
        <begin position="1142"/>
        <end position="1162"/>
    </location>
</feature>
<feature type="region of interest" description="Disordered" evidence="7">
    <location>
        <begin position="1133"/>
        <end position="1162"/>
    </location>
</feature>
<evidence type="ECO:0000256" key="3">
    <source>
        <dbReference type="ARBA" id="ARBA00022450"/>
    </source>
</evidence>
<sequence length="2742" mass="295238">MTSTRARSARTIVDVARHHAETTPSRPAYVFLPDGETESERFDFAGIDLRARAIAVALRERGMVGERVLIAYPSGSAYVQAILGCLYAGAIAVPCDAPERASSVERLTAVAGDAAPALTLAAADGPLAGRMPLFDITTVSDEAAESWSAPTLDVDAPAFLQYTSGSTRTPRGVMVSHANLLANEEAIRRTCGHDQDSTFVGWLPLFHDMGLVANVLQPLFLGSLSVLMPPSAVLRHPIRWLRAVTRYRAHTSGGPNFGYELCVERTSPEERAELDLSSWLVAYNGAEPVRAATLRRFAEVFTPHGFASTAHFPCYGLAEATLLVSGTPKAEAPLVLTVDPAELRQGRVTPAVEPAPGTESVGTGSLGTGSLGTELVSCGKVAVDTEVRVVDPETARPVADGQVGEVWVRGPGVSGGYWRDPDESDKVMHARLGEEGPYLRTGDLGCLLDGQLYLTGRRKDLLVVRGQNHYPHDLEWTAEQAHPALRPSCGAAFAVDDGDRERLVLCYELRAPVSDLADVAEAVRRELSRRHGIEPHELVFLERGGVPKTTSGKVRRQSCRQSYVDGKLPVLAVVPLAVGDARSDMALPSLADLAELDPAQRVLVLASALRDALIARAGVAGAPPALDEPLSAMGVDSLALMELGHHVEACYGVVLGPGVLLGDTGVREVAQRILDAAEEVSESSAPTPPVADPTWLPLTGGQRALWFEQALAPESGAYHLARAMRIEGRLDVAAFTRAFDRLVARHAALRTRFAVHDGQPVCRVDDRGPRLVITEVGPAGDSALARQLTTLADEPFDLLAGPPVRAVLFRRDAEASVLFLMVHHLLADFWSFVVVMRDLAALYREETGGDAADLPPLRVGHADLVRAENLAADSPSAERQIRFWRDTLAAAPAALDLPTERPEPTRRTFEGATQTFRVPAELTDRLRDLARAERCTLFTTLLTGYQLLLHRYAAQQDIVVGTLLARRERAELANLVGYLVNPLPIRSRFEATEPFRALLLRTRRSIVDAMEHADVPFDRLVGEVAPVRLPGRAPLVQSLFVMQREYGPAADGFRALALGVPGKLPLGDVAVETVPVPRRWAQLDLTLSMAEVDGELVGVWEYRTDVLAEPAVSAMTRHFLRLLSEAVAEPDQPAGNLDLLSTEERGEVRRGATGPERPRDGASLHDLVARAAAQRPDAVAVIADDASGVPVQISYRALQRAATRIAARLGERGVQPEEPVALLVERGSALPLGYLGVLNAGAVVLPLNPEDPDHRLSTVLADSGARTVLTRRSLVDRAGGLGAHAVAVEDLLTADGDGHTRGVHPEQAAYLLYTSGSTGKPKGVLVPQRGIVNRILWMQEEYQLGPGERVLHKTPVTFDVSLWELFWPLVAGGCLVIARPGGHRDPAYLHALIARHQVSTAHFVPSMLGPFVAERARGEALPSLRRVVCSGEVLSPELCRRFAALFDAELHNLYGPTEASVDVTAWRCSARETGTVPIGHPIANTTCVVLDERLRVLPAGVTGELHLGGVGLARGYLNRPELTAASFVPDPDGTGERLYRSGDLARSRANGVLEYRGRRDDQTKIAGNRVEPGEVAEVLCGQPEITDAAVVARDQRLVGYVVADRPVSAEALRARLRDLLPVFLVPAAIVQLDQLPLTSSGKLDARALPVPVERAADSEPPRGDTEHRLAEIWREQLGVSGLGVTDDYFTLGGDSIRAIRVVSAARDAGLDLTVTDLLHHRTVRDLAHYLDRRAEPRPDTVDVSEVVPPFALCPAAAGREGVADAYPISMAQRALLFHKENNPGYEVYVTSVAVHGPLDRERMAEAVAGVMRRHAYLRSFFDLTSYDEPVQLVMADVPTPLHVIDVRDLPAAERQTAFQRWLHAERQRHFDVDHGPLVRFTAHDAGTEFRLTVSSFGLDGWCVAIVLTELLRHHREGAAGHAIHEAEHVGYADFVALERQAMSSEEHRRFWMTELSGAEECLLPRSPGFPRKRTAEARQHRHIVEVDADVHAKLTDLAATLGVGLKHVLLAAHLRVVRTWTGHSDTVTGLECNGRPERRGGDRVVGVFNNIVPLRLDTSEPRSWAELARAAHAAEVRLSPFRRYPLAQLHREHGAGRLFDTLFVFTHFHLYEELAEAGVSDLQAPDQTYVPLTAHFNLDAWSGRLRLLLDFDPAELAEDQIAALADSYSRAVEAMATEPERHPAATALAEASADADGGSGFERPDSVADLVHDTVRRTPDHVALSEGSCHLSYAGLWSRAGALAAALRSVGVGPESVVGLFAPRRLDTVVAMVAILRAGGAYLPLDPTSPPHRLRQLLTESGASVVVLPPSTAQQAQPEWAEGMTVVHADARTETRSPVRRTHRDALACVMPTSGSTGVPKLVGVPHRGMVNYLRWAVERYGIDARTVAPVASSPAFDLTVTSLLAPLVGGGTAELLPADAPTTLGDALARGRHTLVKLTPAHLAAVAEQLAAHGGRSSLRTVVVGGEQLHAGHVRALWTVAPEAVVVNEYGPTETVVGCSVHQVADLPSEGPVPIGRAISGASVRAVDEYASGFGATEAAPGVLGELHVGGAGVTRGYLGRPADTAAAFVPDPHREGARRYRTGDLARRLPHGDLVFVGRADRQVKIRGHRVELGELEHTLAAHPAVRQVAAVTRPGPGGRLRLTAYWVPAPGTEAATAELQNWLAHRLPAHLVPDALVRMPALPMTANGKVDQSRLPDGADRVAAVLERIEELSDAEVERLLANARTAAGPSPTEGGARG</sequence>
<dbReference type="PROSITE" id="PS00012">
    <property type="entry name" value="PHOSPHOPANTETHEINE"/>
    <property type="match status" value="2"/>
</dbReference>
<dbReference type="InterPro" id="IPR025110">
    <property type="entry name" value="AMP-bd_C"/>
</dbReference>
<comment type="cofactor">
    <cofactor evidence="1">
        <name>pantetheine 4'-phosphate</name>
        <dbReference type="ChEBI" id="CHEBI:47942"/>
    </cofactor>
</comment>
<dbReference type="Pfam" id="PF00501">
    <property type="entry name" value="AMP-binding"/>
    <property type="match status" value="3"/>
</dbReference>
<dbReference type="InterPro" id="IPR010071">
    <property type="entry name" value="AA_adenyl_dom"/>
</dbReference>
<evidence type="ECO:0000313" key="9">
    <source>
        <dbReference type="EMBL" id="ABL74940.1"/>
    </source>
</evidence>
<dbReference type="Pfam" id="PF23024">
    <property type="entry name" value="AMP-dom_DIP2-like"/>
    <property type="match status" value="1"/>
</dbReference>
<dbReference type="EMBL" id="EF032505">
    <property type="protein sequence ID" value="ABL74940.1"/>
    <property type="molecule type" value="Genomic_DNA"/>
</dbReference>
<dbReference type="GO" id="GO:0005737">
    <property type="term" value="C:cytoplasm"/>
    <property type="evidence" value="ECO:0007669"/>
    <property type="project" value="TreeGrafter"/>
</dbReference>
<dbReference type="GO" id="GO:0031177">
    <property type="term" value="F:phosphopantetheine binding"/>
    <property type="evidence" value="ECO:0007669"/>
    <property type="project" value="InterPro"/>
</dbReference>
<dbReference type="Gene3D" id="3.40.50.980">
    <property type="match status" value="4"/>
</dbReference>
<dbReference type="PANTHER" id="PTHR45527:SF1">
    <property type="entry name" value="FATTY ACID SYNTHASE"/>
    <property type="match status" value="1"/>
</dbReference>
<dbReference type="InterPro" id="IPR042099">
    <property type="entry name" value="ANL_N_sf"/>
</dbReference>
<dbReference type="SMART" id="SM00823">
    <property type="entry name" value="PKS_PP"/>
    <property type="match status" value="2"/>
</dbReference>
<evidence type="ECO:0000256" key="4">
    <source>
        <dbReference type="ARBA" id="ARBA00022553"/>
    </source>
</evidence>
<dbReference type="GO" id="GO:0043041">
    <property type="term" value="P:amino acid activation for nonribosomal peptide biosynthetic process"/>
    <property type="evidence" value="ECO:0007669"/>
    <property type="project" value="TreeGrafter"/>
</dbReference>
<dbReference type="CDD" id="cd19531">
    <property type="entry name" value="LCL_NRPS-like"/>
    <property type="match status" value="1"/>
</dbReference>
<dbReference type="GO" id="GO:0008610">
    <property type="term" value="P:lipid biosynthetic process"/>
    <property type="evidence" value="ECO:0007669"/>
    <property type="project" value="InterPro"/>
</dbReference>
<feature type="domain" description="Carrier" evidence="8">
    <location>
        <begin position="1660"/>
        <end position="1734"/>
    </location>
</feature>
<dbReference type="PROSITE" id="PS50075">
    <property type="entry name" value="CARRIER"/>
    <property type="match status" value="1"/>
</dbReference>
<dbReference type="InterPro" id="IPR045851">
    <property type="entry name" value="AMP-bd_C_sf"/>
</dbReference>